<keyword evidence="2" id="KW-0238">DNA-binding</keyword>
<dbReference type="Proteomes" id="UP001336020">
    <property type="component" value="Unassembled WGS sequence"/>
</dbReference>
<dbReference type="InterPro" id="IPR011711">
    <property type="entry name" value="GntR_C"/>
</dbReference>
<reference evidence="5 6" key="1">
    <citation type="submission" date="2023-07" db="EMBL/GenBank/DDBJ databases">
        <authorList>
            <person name="Girao M."/>
            <person name="Carvalho M.F."/>
        </authorList>
    </citation>
    <scope>NUCLEOTIDE SEQUENCE [LARGE SCALE GENOMIC DNA]</scope>
    <source>
        <strain evidence="5 6">YIM65754</strain>
    </source>
</reference>
<dbReference type="InterPro" id="IPR008920">
    <property type="entry name" value="TF_FadR/GntR_C"/>
</dbReference>
<sequence length="66" mass="7723">MGVQFTKSARRSVLSVHEAIYRTIESRRSDEAEAAMKHHMRETAAYFEEKFPNVMDQVVAWELHGR</sequence>
<dbReference type="SUPFAM" id="SSF48008">
    <property type="entry name" value="GntR ligand-binding domain-like"/>
    <property type="match status" value="1"/>
</dbReference>
<keyword evidence="3" id="KW-0804">Transcription</keyword>
<evidence type="ECO:0000256" key="3">
    <source>
        <dbReference type="ARBA" id="ARBA00023163"/>
    </source>
</evidence>
<accession>A0ABU7L9C5</accession>
<keyword evidence="1" id="KW-0805">Transcription regulation</keyword>
<keyword evidence="6" id="KW-1185">Reference proteome</keyword>
<protein>
    <recommendedName>
        <fullName evidence="4">GntR C-terminal domain-containing protein</fullName>
    </recommendedName>
</protein>
<evidence type="ECO:0000259" key="4">
    <source>
        <dbReference type="Pfam" id="PF07729"/>
    </source>
</evidence>
<evidence type="ECO:0000313" key="6">
    <source>
        <dbReference type="Proteomes" id="UP001336020"/>
    </source>
</evidence>
<dbReference type="Pfam" id="PF07729">
    <property type="entry name" value="FCD"/>
    <property type="match status" value="1"/>
</dbReference>
<proteinExistence type="predicted"/>
<gene>
    <name evidence="5" type="ORF">Q7514_11450</name>
</gene>
<dbReference type="EMBL" id="JAUTXY010000004">
    <property type="protein sequence ID" value="MEE2058135.1"/>
    <property type="molecule type" value="Genomic_DNA"/>
</dbReference>
<organism evidence="5 6">
    <name type="scientific">Rhodococcus artemisiae</name>
    <dbReference type="NCBI Taxonomy" id="714159"/>
    <lineage>
        <taxon>Bacteria</taxon>
        <taxon>Bacillati</taxon>
        <taxon>Actinomycetota</taxon>
        <taxon>Actinomycetes</taxon>
        <taxon>Mycobacteriales</taxon>
        <taxon>Nocardiaceae</taxon>
        <taxon>Rhodococcus</taxon>
    </lineage>
</organism>
<comment type="caution">
    <text evidence="5">The sequence shown here is derived from an EMBL/GenBank/DDBJ whole genome shotgun (WGS) entry which is preliminary data.</text>
</comment>
<evidence type="ECO:0000313" key="5">
    <source>
        <dbReference type="EMBL" id="MEE2058135.1"/>
    </source>
</evidence>
<evidence type="ECO:0000256" key="1">
    <source>
        <dbReference type="ARBA" id="ARBA00023015"/>
    </source>
</evidence>
<evidence type="ECO:0000256" key="2">
    <source>
        <dbReference type="ARBA" id="ARBA00023125"/>
    </source>
</evidence>
<name>A0ABU7L9C5_9NOCA</name>
<dbReference type="Gene3D" id="1.20.120.530">
    <property type="entry name" value="GntR ligand-binding domain-like"/>
    <property type="match status" value="1"/>
</dbReference>
<feature type="domain" description="GntR C-terminal" evidence="4">
    <location>
        <begin position="8"/>
        <end position="41"/>
    </location>
</feature>